<dbReference type="InterPro" id="IPR024810">
    <property type="entry name" value="MAB21L/cGLR"/>
</dbReference>
<comment type="similarity">
    <text evidence="1">Belongs to the mab-21 family.</text>
</comment>
<evidence type="ECO:0000259" key="8">
    <source>
        <dbReference type="Pfam" id="PF20266"/>
    </source>
</evidence>
<evidence type="ECO:0000259" key="7">
    <source>
        <dbReference type="Pfam" id="PF10431"/>
    </source>
</evidence>
<reference evidence="9" key="1">
    <citation type="journal article" date="2023" name="G3 (Bethesda)">
        <title>Whole genome assembly and annotation of the endangered Caribbean coral Acropora cervicornis.</title>
        <authorList>
            <person name="Selwyn J.D."/>
            <person name="Vollmer S.V."/>
        </authorList>
    </citation>
    <scope>NUCLEOTIDE SEQUENCE</scope>
    <source>
        <strain evidence="9">K2</strain>
    </source>
</reference>
<reference evidence="9" key="2">
    <citation type="journal article" date="2023" name="Science">
        <title>Genomic signatures of disease resistance in endangered staghorn corals.</title>
        <authorList>
            <person name="Vollmer S.V."/>
            <person name="Selwyn J.D."/>
            <person name="Despard B.A."/>
            <person name="Roesel C.L."/>
        </authorList>
    </citation>
    <scope>NUCLEOTIDE SEQUENCE</scope>
    <source>
        <strain evidence="9">K2</strain>
    </source>
</reference>
<proteinExistence type="inferred from homology"/>
<dbReference type="Gene3D" id="1.10.8.60">
    <property type="match status" value="1"/>
</dbReference>
<dbReference type="InterPro" id="IPR050130">
    <property type="entry name" value="ClpA_ClpB"/>
</dbReference>
<evidence type="ECO:0000256" key="3">
    <source>
        <dbReference type="ARBA" id="ARBA00022840"/>
    </source>
</evidence>
<dbReference type="Pfam" id="PF10431">
    <property type="entry name" value="ClpB_D2-small"/>
    <property type="match status" value="1"/>
</dbReference>
<dbReference type="InterPro" id="IPR003959">
    <property type="entry name" value="ATPase_AAA_core"/>
</dbReference>
<dbReference type="PANTHER" id="PTHR11638">
    <property type="entry name" value="ATP-DEPENDENT CLP PROTEASE"/>
    <property type="match status" value="1"/>
</dbReference>
<gene>
    <name evidence="9" type="ORF">P5673_013264</name>
</gene>
<feature type="domain" description="Mab-21-like nucleotidyltransferase" evidence="5">
    <location>
        <begin position="491"/>
        <end position="653"/>
    </location>
</feature>
<keyword evidence="3" id="KW-0067">ATP-binding</keyword>
<feature type="domain" description="Clp ATPase C-terminal" evidence="7">
    <location>
        <begin position="243"/>
        <end position="309"/>
    </location>
</feature>
<dbReference type="CDD" id="cd19499">
    <property type="entry name" value="RecA-like_ClpB_Hsp104-like"/>
    <property type="match status" value="1"/>
</dbReference>
<sequence length="771" mass="88266">MATRKRDRPAVGFYHNLERGVRLKAEKVTKKKKKKEATERERDSLETGLRENLVGQQEAVHTVTATIRRREYGWRDKEHPLVFLFLGSSGIGKTELAKQVARYLHKDNKKGFIRLDMSEYQEKHEVDKAHPDVLTVMLQLFDEGRLTDGQGKTIVCKDAIFVMTSNLASEEIANHALELRREAKEAAEHREEGGEIKISRRFKQEIVQPILKGHFERYEFLGRINEMVYFLPFSRSELQTLSTRELNIAQEWASEEHDIRMSWDGEVIDVLVGGYDVHYGARSIKHEVERQVVDQIIDALYRKLISRGCFLHLTVDLPKGRGRKSLGDDAAPPIKLQLIKEGKKKLKSMLETPDDFAHGTWATVLVVRYNMAEAVGVDLVSGHSFLSLNEALANHLADGGFQAMDDLSAQMFPSVLGALNNCLHKPLRRHPLYEEVEFIWSGSTAEGVNIPNFESGGSGKPHLEFEMDILCVFRDIKVGRLADSPAILMKQEDTSEGYFVVFLNDQSYRQRWCDYSIVPTDPKRKGEMYLNPLLLVEDLYRQIEHIFAQIPLLKDRFKLEFNPPAVTLTMSLDFQKITISCDIVVALELPCDCLPKDYPSWIKVHGRPAWLSEKSFEEVQQKPLHLVGKCSPSGQPKVEWRLSFSVVELFLMKELGLECPAAITCYRVFKLVRFLHLKHPDILHSYHLKMLFFQACHKLPPSAWADTNLAIDLLGLLDNLMHCFIMQSLPSYFIPGYNLIEGVHCDFLFTLLQKVSKVRKNPIVSITNLKK</sequence>
<dbReference type="GO" id="GO:0016779">
    <property type="term" value="F:nucleotidyltransferase activity"/>
    <property type="evidence" value="ECO:0007669"/>
    <property type="project" value="UniProtKB-ARBA"/>
</dbReference>
<dbReference type="PANTHER" id="PTHR11638:SF93">
    <property type="entry name" value="MITOCHONDRIAL DISAGGREGASE"/>
    <property type="match status" value="1"/>
</dbReference>
<evidence type="ECO:0000313" key="9">
    <source>
        <dbReference type="EMBL" id="KAK2563540.1"/>
    </source>
</evidence>
<feature type="domain" description="ATPase AAA-type core" evidence="6">
    <location>
        <begin position="125"/>
        <end position="226"/>
    </location>
</feature>
<dbReference type="Pfam" id="PF07724">
    <property type="entry name" value="AAA_2"/>
    <property type="match status" value="1"/>
</dbReference>
<dbReference type="GO" id="GO:0005739">
    <property type="term" value="C:mitochondrion"/>
    <property type="evidence" value="ECO:0007669"/>
    <property type="project" value="TreeGrafter"/>
</dbReference>
<keyword evidence="2" id="KW-0547">Nucleotide-binding</keyword>
<dbReference type="GO" id="GO:0034605">
    <property type="term" value="P:cellular response to heat"/>
    <property type="evidence" value="ECO:0007669"/>
    <property type="project" value="TreeGrafter"/>
</dbReference>
<dbReference type="SUPFAM" id="SSF52540">
    <property type="entry name" value="P-loop containing nucleoside triphosphate hydrolases"/>
    <property type="match status" value="1"/>
</dbReference>
<evidence type="ECO:0000256" key="1">
    <source>
        <dbReference type="ARBA" id="ARBA00008307"/>
    </source>
</evidence>
<dbReference type="GO" id="GO:0016887">
    <property type="term" value="F:ATP hydrolysis activity"/>
    <property type="evidence" value="ECO:0007669"/>
    <property type="project" value="InterPro"/>
</dbReference>
<evidence type="ECO:0000259" key="6">
    <source>
        <dbReference type="Pfam" id="PF07724"/>
    </source>
</evidence>
<organism evidence="9 10">
    <name type="scientific">Acropora cervicornis</name>
    <name type="common">Staghorn coral</name>
    <dbReference type="NCBI Taxonomy" id="6130"/>
    <lineage>
        <taxon>Eukaryota</taxon>
        <taxon>Metazoa</taxon>
        <taxon>Cnidaria</taxon>
        <taxon>Anthozoa</taxon>
        <taxon>Hexacorallia</taxon>
        <taxon>Scleractinia</taxon>
        <taxon>Astrocoeniina</taxon>
        <taxon>Acroporidae</taxon>
        <taxon>Acropora</taxon>
    </lineage>
</organism>
<dbReference type="GO" id="GO:0005524">
    <property type="term" value="F:ATP binding"/>
    <property type="evidence" value="ECO:0007669"/>
    <property type="project" value="UniProtKB-KW"/>
</dbReference>
<protein>
    <submittedName>
        <fullName evidence="9">Caseinolytic peptidase B protein-like protein</fullName>
    </submittedName>
</protein>
<dbReference type="InterPro" id="IPR046903">
    <property type="entry name" value="Mab-21-like_nuc_Trfase"/>
</dbReference>
<dbReference type="AlphaFoldDB" id="A0AAD9V7F8"/>
<dbReference type="InterPro" id="IPR027417">
    <property type="entry name" value="P-loop_NTPase"/>
</dbReference>
<evidence type="ECO:0000259" key="5">
    <source>
        <dbReference type="Pfam" id="PF03281"/>
    </source>
</evidence>
<dbReference type="SMART" id="SM01265">
    <property type="entry name" value="Mab-21"/>
    <property type="match status" value="1"/>
</dbReference>
<comment type="caution">
    <text evidence="9">The sequence shown here is derived from an EMBL/GenBank/DDBJ whole genome shotgun (WGS) entry which is preliminary data.</text>
</comment>
<evidence type="ECO:0000256" key="4">
    <source>
        <dbReference type="SAM" id="MobiDB-lite"/>
    </source>
</evidence>
<keyword evidence="10" id="KW-1185">Reference proteome</keyword>
<dbReference type="Gene3D" id="3.40.50.300">
    <property type="entry name" value="P-loop containing nucleotide triphosphate hydrolases"/>
    <property type="match status" value="2"/>
</dbReference>
<dbReference type="Pfam" id="PF03281">
    <property type="entry name" value="Mab-21"/>
    <property type="match status" value="1"/>
</dbReference>
<dbReference type="Gene3D" id="3.30.460.90">
    <property type="match status" value="1"/>
</dbReference>
<dbReference type="Pfam" id="PF20266">
    <property type="entry name" value="Mab-21_C"/>
    <property type="match status" value="1"/>
</dbReference>
<evidence type="ECO:0000313" key="10">
    <source>
        <dbReference type="Proteomes" id="UP001249851"/>
    </source>
</evidence>
<dbReference type="Proteomes" id="UP001249851">
    <property type="component" value="Unassembled WGS sequence"/>
</dbReference>
<dbReference type="EMBL" id="JARQWQ010000025">
    <property type="protein sequence ID" value="KAK2563540.1"/>
    <property type="molecule type" value="Genomic_DNA"/>
</dbReference>
<dbReference type="InterPro" id="IPR046906">
    <property type="entry name" value="Mab-21_HhH/H2TH-like"/>
</dbReference>
<dbReference type="InterPro" id="IPR019489">
    <property type="entry name" value="Clp_ATPase_C"/>
</dbReference>
<feature type="compositionally biased region" description="Basic and acidic residues" evidence="4">
    <location>
        <begin position="36"/>
        <end position="47"/>
    </location>
</feature>
<dbReference type="Gene3D" id="1.10.1410.40">
    <property type="match status" value="1"/>
</dbReference>
<feature type="domain" description="Mab-21-like HhH/H2TH-like" evidence="8">
    <location>
        <begin position="665"/>
        <end position="756"/>
    </location>
</feature>
<name>A0AAD9V7F8_ACRCE</name>
<feature type="region of interest" description="Disordered" evidence="4">
    <location>
        <begin position="25"/>
        <end position="47"/>
    </location>
</feature>
<evidence type="ECO:0000256" key="2">
    <source>
        <dbReference type="ARBA" id="ARBA00022741"/>
    </source>
</evidence>
<accession>A0AAD9V7F8</accession>